<reference evidence="2" key="1">
    <citation type="submission" date="2012-02" db="EMBL/GenBank/DDBJ databases">
        <title>Genome sequencing of Giardia lamblia Genotypes A2 and B isolates (DH and GS) and comparative analysis with the genomes of Genotypes A1 and E (WB and Pig).</title>
        <authorList>
            <person name="Adam R."/>
            <person name="Dahlstrom E."/>
            <person name="Martens C."/>
            <person name="Bruno D."/>
            <person name="Barbian K."/>
            <person name="Porcella S.F."/>
            <person name="Nash T."/>
        </authorList>
    </citation>
    <scope>NUCLEOTIDE SEQUENCE</scope>
    <source>
        <strain evidence="2">GS</strain>
    </source>
</reference>
<evidence type="ECO:0000313" key="1">
    <source>
        <dbReference type="EMBL" id="ESU40776.1"/>
    </source>
</evidence>
<dbReference type="Gene3D" id="3.20.20.10">
    <property type="entry name" value="Alanine racemase"/>
    <property type="match status" value="1"/>
</dbReference>
<name>V6TPZ0_GIAIN</name>
<proteinExistence type="predicted"/>
<dbReference type="AlphaFoldDB" id="V6TPZ0"/>
<dbReference type="OrthoDB" id="10519005at2759"/>
<reference evidence="1 2" key="2">
    <citation type="journal article" date="2013" name="Genome Biol. Evol.">
        <title>Genome sequencing of Giardia lamblia genotypes A2 and B isolates (DH and GS) and comparative analysis with the genomes of genotypes A1 and E (WB and Pig).</title>
        <authorList>
            <person name="Adam R.D."/>
            <person name="Dahlstrom E.W."/>
            <person name="Martens C.A."/>
            <person name="Bruno D.P."/>
            <person name="Barbian K.D."/>
            <person name="Ricklefs S.M."/>
            <person name="Hernandez M.M."/>
            <person name="Narla N.P."/>
            <person name="Patel R.B."/>
            <person name="Porcella S.F."/>
            <person name="Nash T.E."/>
        </authorList>
    </citation>
    <scope>NUCLEOTIDE SEQUENCE [LARGE SCALE GENOMIC DNA]</scope>
    <source>
        <strain evidence="1 2">GS</strain>
    </source>
</reference>
<dbReference type="GO" id="GO:0003824">
    <property type="term" value="F:catalytic activity"/>
    <property type="evidence" value="ECO:0007669"/>
    <property type="project" value="InterPro"/>
</dbReference>
<dbReference type="Gene3D" id="2.40.37.10">
    <property type="entry name" value="Lyase, Ornithine Decarboxylase, Chain A, domain 1"/>
    <property type="match status" value="1"/>
</dbReference>
<gene>
    <name evidence="1" type="ORF">GSB_153102</name>
</gene>
<organism evidence="1 2">
    <name type="scientific">Giardia intestinalis</name>
    <name type="common">Giardia lamblia</name>
    <dbReference type="NCBI Taxonomy" id="5741"/>
    <lineage>
        <taxon>Eukaryota</taxon>
        <taxon>Metamonada</taxon>
        <taxon>Diplomonadida</taxon>
        <taxon>Hexamitidae</taxon>
        <taxon>Giardiinae</taxon>
        <taxon>Giardia</taxon>
    </lineage>
</organism>
<dbReference type="InterPro" id="IPR009006">
    <property type="entry name" value="Ala_racemase/Decarboxylase_C"/>
</dbReference>
<evidence type="ECO:0000313" key="2">
    <source>
        <dbReference type="Proteomes" id="UP000018040"/>
    </source>
</evidence>
<accession>V6TPZ0</accession>
<protein>
    <submittedName>
        <fullName evidence="1">Chromosome segregation ATPase</fullName>
    </submittedName>
</protein>
<dbReference type="InterPro" id="IPR029066">
    <property type="entry name" value="PLP-binding_barrel"/>
</dbReference>
<dbReference type="Proteomes" id="UP000018040">
    <property type="component" value="Unassembled WGS sequence"/>
</dbReference>
<feature type="non-terminal residue" evidence="1">
    <location>
        <position position="1"/>
    </location>
</feature>
<dbReference type="EMBL" id="AHHH01000175">
    <property type="protein sequence ID" value="ESU40776.1"/>
    <property type="molecule type" value="Genomic_DNA"/>
</dbReference>
<comment type="caution">
    <text evidence="1">The sequence shown here is derived from an EMBL/GenBank/DDBJ whole genome shotgun (WGS) entry which is preliminary data.</text>
</comment>
<dbReference type="SUPFAM" id="SSF50621">
    <property type="entry name" value="Alanine racemase C-terminal domain-like"/>
    <property type="match status" value="1"/>
</dbReference>
<sequence length="142" mass="15813">VLSQAKWRSMGGGHLMARADYDVERVVEVLKPFGARQPHLKLILEPGSAFAWQTGCLESTVMDVVEHPVQNGNSRCAVYLLMSDCLEMPYHLIVRGAHVASEHRRGAHSYRADGNSCLGGDLVGNWKFDHPLEIGERLIFET</sequence>